<name>A0A8E2EWD8_9PEZI</name>
<dbReference type="EMBL" id="KV750200">
    <property type="protein sequence ID" value="OCL05835.1"/>
    <property type="molecule type" value="Genomic_DNA"/>
</dbReference>
<organism evidence="1 2">
    <name type="scientific">Glonium stellatum</name>
    <dbReference type="NCBI Taxonomy" id="574774"/>
    <lineage>
        <taxon>Eukaryota</taxon>
        <taxon>Fungi</taxon>
        <taxon>Dikarya</taxon>
        <taxon>Ascomycota</taxon>
        <taxon>Pezizomycotina</taxon>
        <taxon>Dothideomycetes</taxon>
        <taxon>Pleosporomycetidae</taxon>
        <taxon>Gloniales</taxon>
        <taxon>Gloniaceae</taxon>
        <taxon>Glonium</taxon>
    </lineage>
</organism>
<evidence type="ECO:0000313" key="2">
    <source>
        <dbReference type="Proteomes" id="UP000250140"/>
    </source>
</evidence>
<dbReference type="PANTHER" id="PTHR38123:SF1">
    <property type="entry name" value="HYDROPHOBIC SURFACE BINDING PROTEIN"/>
    <property type="match status" value="1"/>
</dbReference>
<dbReference type="GO" id="GO:0005576">
    <property type="term" value="C:extracellular region"/>
    <property type="evidence" value="ECO:0007669"/>
    <property type="project" value="TreeGrafter"/>
</dbReference>
<dbReference type="AlphaFoldDB" id="A0A8E2EWD8"/>
<proteinExistence type="predicted"/>
<evidence type="ECO:0000313" key="1">
    <source>
        <dbReference type="EMBL" id="OCL05835.1"/>
    </source>
</evidence>
<dbReference type="OrthoDB" id="2422134at2759"/>
<dbReference type="Proteomes" id="UP000250140">
    <property type="component" value="Unassembled WGS sequence"/>
</dbReference>
<protein>
    <submittedName>
        <fullName evidence="1">Uncharacterized protein</fullName>
    </submittedName>
</protein>
<sequence length="158" mass="16537">MRRQSDLAATVLSDISTLGADVSKLTSEVNSFDGGLIASLGVITAETALDVQILKTTATVKHSAAFNSTEGQSIVLALAGLITPISDSLTAISDKYETFKKAFESLIVLFDLKVLKAHTDDLISALSEKVPAADATLLESGSSIIDKAFNSTIAIYEG</sequence>
<dbReference type="InterPro" id="IPR021054">
    <property type="entry name" value="Cell_wall_mannoprotein_1"/>
</dbReference>
<accession>A0A8E2EWD8</accession>
<dbReference type="Gene3D" id="1.20.1280.140">
    <property type="match status" value="1"/>
</dbReference>
<dbReference type="PANTHER" id="PTHR38123">
    <property type="entry name" value="CELL WALL SERINE-THREONINE-RICH GALACTOMANNOPROTEIN MP1 (AFU_ORTHOLOGUE AFUA_4G03240)"/>
    <property type="match status" value="1"/>
</dbReference>
<gene>
    <name evidence="1" type="ORF">AOQ84DRAFT_344218</name>
</gene>
<reference evidence="1 2" key="1">
    <citation type="journal article" date="2016" name="Nat. Commun.">
        <title>Ectomycorrhizal ecology is imprinted in the genome of the dominant symbiotic fungus Cenococcum geophilum.</title>
        <authorList>
            <consortium name="DOE Joint Genome Institute"/>
            <person name="Peter M."/>
            <person name="Kohler A."/>
            <person name="Ohm R.A."/>
            <person name="Kuo A."/>
            <person name="Krutzmann J."/>
            <person name="Morin E."/>
            <person name="Arend M."/>
            <person name="Barry K.W."/>
            <person name="Binder M."/>
            <person name="Choi C."/>
            <person name="Clum A."/>
            <person name="Copeland A."/>
            <person name="Grisel N."/>
            <person name="Haridas S."/>
            <person name="Kipfer T."/>
            <person name="LaButti K."/>
            <person name="Lindquist E."/>
            <person name="Lipzen A."/>
            <person name="Maire R."/>
            <person name="Meier B."/>
            <person name="Mihaltcheva S."/>
            <person name="Molinier V."/>
            <person name="Murat C."/>
            <person name="Poggeler S."/>
            <person name="Quandt C.A."/>
            <person name="Sperisen C."/>
            <person name="Tritt A."/>
            <person name="Tisserant E."/>
            <person name="Crous P.W."/>
            <person name="Henrissat B."/>
            <person name="Nehls U."/>
            <person name="Egli S."/>
            <person name="Spatafora J.W."/>
            <person name="Grigoriev I.V."/>
            <person name="Martin F.M."/>
        </authorList>
    </citation>
    <scope>NUCLEOTIDE SEQUENCE [LARGE SCALE GENOMIC DNA]</scope>
    <source>
        <strain evidence="1 2">CBS 207.34</strain>
    </source>
</reference>
<keyword evidence="2" id="KW-1185">Reference proteome</keyword>
<dbReference type="Pfam" id="PF12296">
    <property type="entry name" value="HsbA"/>
    <property type="match status" value="1"/>
</dbReference>